<dbReference type="InterPro" id="IPR041705">
    <property type="entry name" value="PIN_Sll0205"/>
</dbReference>
<evidence type="ECO:0000259" key="5">
    <source>
        <dbReference type="Pfam" id="PF01850"/>
    </source>
</evidence>
<evidence type="ECO:0000313" key="7">
    <source>
        <dbReference type="Proteomes" id="UP000297477"/>
    </source>
</evidence>
<keyword evidence="2" id="KW-0479">Metal-binding</keyword>
<dbReference type="PANTHER" id="PTHR36173:SF2">
    <property type="entry name" value="RIBONUCLEASE VAPC16"/>
    <property type="match status" value="1"/>
</dbReference>
<evidence type="ECO:0000256" key="2">
    <source>
        <dbReference type="ARBA" id="ARBA00022723"/>
    </source>
</evidence>
<comment type="caution">
    <text evidence="6">The sequence shown here is derived from an EMBL/GenBank/DDBJ whole genome shotgun (WGS) entry which is preliminary data.</text>
</comment>
<dbReference type="Proteomes" id="UP000297477">
    <property type="component" value="Unassembled WGS sequence"/>
</dbReference>
<organism evidence="6 7">
    <name type="scientific">Micrococcus lylae</name>
    <dbReference type="NCBI Taxonomy" id="1273"/>
    <lineage>
        <taxon>Bacteria</taxon>
        <taxon>Bacillati</taxon>
        <taxon>Actinomycetota</taxon>
        <taxon>Actinomycetes</taxon>
        <taxon>Micrococcales</taxon>
        <taxon>Micrococcaceae</taxon>
        <taxon>Micrococcus</taxon>
    </lineage>
</organism>
<protein>
    <submittedName>
        <fullName evidence="6">Type II toxin-antitoxin system VapC family toxin</fullName>
    </submittedName>
</protein>
<evidence type="ECO:0000256" key="1">
    <source>
        <dbReference type="ARBA" id="ARBA00022722"/>
    </source>
</evidence>
<dbReference type="EMBL" id="SPKT01000014">
    <property type="protein sequence ID" value="TFH98693.1"/>
    <property type="molecule type" value="Genomic_DNA"/>
</dbReference>
<dbReference type="PANTHER" id="PTHR36173">
    <property type="entry name" value="RIBONUCLEASE VAPC16-RELATED"/>
    <property type="match status" value="1"/>
</dbReference>
<dbReference type="CDD" id="cd09872">
    <property type="entry name" value="PIN_Sll0205-like"/>
    <property type="match status" value="1"/>
</dbReference>
<evidence type="ECO:0000256" key="3">
    <source>
        <dbReference type="ARBA" id="ARBA00022801"/>
    </source>
</evidence>
<keyword evidence="4" id="KW-0460">Magnesium</keyword>
<dbReference type="Gene3D" id="3.40.50.1010">
    <property type="entry name" value="5'-nuclease"/>
    <property type="match status" value="1"/>
</dbReference>
<reference evidence="6 7" key="1">
    <citation type="submission" date="2019-03" db="EMBL/GenBank/DDBJ databases">
        <title>Reclassification of Micrococcus aloeverae and Micrococcus yunnanensis as later heterotypic synonyms of Micrococcus luteus.</title>
        <authorList>
            <person name="Huang C.-H."/>
        </authorList>
    </citation>
    <scope>NUCLEOTIDE SEQUENCE [LARGE SCALE GENOMIC DNA]</scope>
    <source>
        <strain evidence="6 7">BCRC 12151</strain>
    </source>
</reference>
<accession>A0ABY2JYL4</accession>
<keyword evidence="1" id="KW-0540">Nuclease</keyword>
<proteinExistence type="predicted"/>
<dbReference type="Pfam" id="PF01850">
    <property type="entry name" value="PIN"/>
    <property type="match status" value="1"/>
</dbReference>
<evidence type="ECO:0000256" key="4">
    <source>
        <dbReference type="ARBA" id="ARBA00022842"/>
    </source>
</evidence>
<feature type="domain" description="PIN" evidence="5">
    <location>
        <begin position="9"/>
        <end position="129"/>
    </location>
</feature>
<gene>
    <name evidence="6" type="ORF">E4A49_07845</name>
</gene>
<keyword evidence="3" id="KW-0378">Hydrolase</keyword>
<dbReference type="InterPro" id="IPR029060">
    <property type="entry name" value="PIN-like_dom_sf"/>
</dbReference>
<evidence type="ECO:0000313" key="6">
    <source>
        <dbReference type="EMBL" id="TFH98693.1"/>
    </source>
</evidence>
<dbReference type="InterPro" id="IPR052919">
    <property type="entry name" value="TA_system_RNase"/>
</dbReference>
<name>A0ABY2JYL4_9MICC</name>
<sequence length="141" mass="15268">MTGREQAAVLLDTHAFIWAVNDPDRLGAQSRGVLEDASVDLFVSAASAWEVATKSRLGKLPGADAWLPQWDVQVARLGARPLPVDSGHALLAGGLDWTHRDPFDRMLAAQAMRDGLVLITRDAAFSTLAVRGEEAALRLLW</sequence>
<dbReference type="InterPro" id="IPR002716">
    <property type="entry name" value="PIN_dom"/>
</dbReference>
<dbReference type="RefSeq" id="WP_067190508.1">
    <property type="nucleotide sequence ID" value="NZ_CP126965.1"/>
</dbReference>
<dbReference type="SUPFAM" id="SSF88723">
    <property type="entry name" value="PIN domain-like"/>
    <property type="match status" value="1"/>
</dbReference>
<keyword evidence="7" id="KW-1185">Reference proteome</keyword>